<proteinExistence type="predicted"/>
<gene>
    <name evidence="2" type="ORF">DC041_0013078</name>
</gene>
<name>A0A430QDK6_SCHBO</name>
<sequence length="91" mass="10429">MDDLKNSLERQSSLIELLVKIMSLSPRANVSNSTMTPDSIANSINEFTFDPECGITFVAWFKRHEDLFTNDCKEWDEGSKLRLLLRKFGVS</sequence>
<accession>A0A430QDK6</accession>
<keyword evidence="3" id="KW-1185">Reference proteome</keyword>
<dbReference type="Proteomes" id="UP000290809">
    <property type="component" value="Unassembled WGS sequence"/>
</dbReference>
<comment type="caution">
    <text evidence="2">The sequence shown here is derived from an EMBL/GenBank/DDBJ whole genome shotgun (WGS) entry which is preliminary data.</text>
</comment>
<dbReference type="AlphaFoldDB" id="A0A430QDK6"/>
<organism evidence="2 3">
    <name type="scientific">Schistosoma bovis</name>
    <name type="common">Blood fluke</name>
    <dbReference type="NCBI Taxonomy" id="6184"/>
    <lineage>
        <taxon>Eukaryota</taxon>
        <taxon>Metazoa</taxon>
        <taxon>Spiralia</taxon>
        <taxon>Lophotrochozoa</taxon>
        <taxon>Platyhelminthes</taxon>
        <taxon>Trematoda</taxon>
        <taxon>Digenea</taxon>
        <taxon>Strigeidida</taxon>
        <taxon>Schistosomatoidea</taxon>
        <taxon>Schistosomatidae</taxon>
        <taxon>Schistosoma</taxon>
    </lineage>
</organism>
<evidence type="ECO:0000259" key="1">
    <source>
        <dbReference type="Pfam" id="PF23309"/>
    </source>
</evidence>
<dbReference type="Pfam" id="PF23309">
    <property type="entry name" value="DUF7083"/>
    <property type="match status" value="1"/>
</dbReference>
<protein>
    <recommendedName>
        <fullName evidence="1">DUF7083 domain-containing protein</fullName>
    </recommendedName>
</protein>
<dbReference type="EMBL" id="QMKO01001905">
    <property type="protein sequence ID" value="RTG85809.1"/>
    <property type="molecule type" value="Genomic_DNA"/>
</dbReference>
<dbReference type="STRING" id="6184.A0A430QDK6"/>
<evidence type="ECO:0000313" key="3">
    <source>
        <dbReference type="Proteomes" id="UP000290809"/>
    </source>
</evidence>
<evidence type="ECO:0000313" key="2">
    <source>
        <dbReference type="EMBL" id="RTG85809.1"/>
    </source>
</evidence>
<dbReference type="InterPro" id="IPR055510">
    <property type="entry name" value="DUF7083"/>
</dbReference>
<reference evidence="2 3" key="1">
    <citation type="journal article" date="2019" name="PLoS Pathog.">
        <title>Genome sequence of the bovine parasite Schistosoma bovis Tanzania.</title>
        <authorList>
            <person name="Oey H."/>
            <person name="Zakrzewski M."/>
            <person name="Gobert G."/>
            <person name="Gravermann K."/>
            <person name="Stoye J."/>
            <person name="Jones M."/>
            <person name="Mcmanus D."/>
            <person name="Krause L."/>
        </authorList>
    </citation>
    <scope>NUCLEOTIDE SEQUENCE [LARGE SCALE GENOMIC DNA]</scope>
    <source>
        <strain evidence="2 3">TAN1997</strain>
    </source>
</reference>
<feature type="domain" description="DUF7083" evidence="1">
    <location>
        <begin position="38"/>
        <end position="88"/>
    </location>
</feature>